<evidence type="ECO:0000259" key="20">
    <source>
        <dbReference type="SMART" id="SM00382"/>
    </source>
</evidence>
<dbReference type="SUPFAM" id="SSF52540">
    <property type="entry name" value="P-loop containing nucleoside triphosphate hydrolases"/>
    <property type="match status" value="2"/>
</dbReference>
<dbReference type="GO" id="GO:0005829">
    <property type="term" value="C:cytosol"/>
    <property type="evidence" value="ECO:0007669"/>
    <property type="project" value="TreeGrafter"/>
</dbReference>
<dbReference type="InterPro" id="IPR027417">
    <property type="entry name" value="P-loop_NTPase"/>
</dbReference>
<dbReference type="InterPro" id="IPR041569">
    <property type="entry name" value="AAA_lid_3"/>
</dbReference>
<evidence type="ECO:0000256" key="2">
    <source>
        <dbReference type="ARBA" id="ARBA00004186"/>
    </source>
</evidence>
<evidence type="ECO:0000256" key="11">
    <source>
        <dbReference type="ARBA" id="ARBA00023212"/>
    </source>
</evidence>
<evidence type="ECO:0000256" key="8">
    <source>
        <dbReference type="ARBA" id="ARBA00022801"/>
    </source>
</evidence>
<dbReference type="GO" id="GO:0005634">
    <property type="term" value="C:nucleus"/>
    <property type="evidence" value="ECO:0007669"/>
    <property type="project" value="UniProtKB-SubCell"/>
</dbReference>
<dbReference type="InterPro" id="IPR050168">
    <property type="entry name" value="AAA_ATPase_domain"/>
</dbReference>
<dbReference type="GO" id="GO:0031593">
    <property type="term" value="F:polyubiquitin modification-dependent protein binding"/>
    <property type="evidence" value="ECO:0007669"/>
    <property type="project" value="TreeGrafter"/>
</dbReference>
<evidence type="ECO:0000313" key="23">
    <source>
        <dbReference type="RefSeq" id="XP_033776142.1"/>
    </source>
</evidence>
<dbReference type="SMART" id="SM00382">
    <property type="entry name" value="AAA"/>
    <property type="match status" value="2"/>
</dbReference>
<accession>A0A6P8NJI5</accession>
<evidence type="ECO:0000256" key="16">
    <source>
        <dbReference type="ARBA" id="ARBA00073855"/>
    </source>
</evidence>
<keyword evidence="11" id="KW-0206">Cytoskeleton</keyword>
<dbReference type="InterPro" id="IPR003593">
    <property type="entry name" value="AAA+_ATPase"/>
</dbReference>
<dbReference type="FunFam" id="3.40.50.300:FF:001081">
    <property type="entry name" value="Spermatogenesis-associated protein 5-like protein 1"/>
    <property type="match status" value="1"/>
</dbReference>
<dbReference type="FunFam" id="3.40.50.300:FF:001161">
    <property type="entry name" value="spermatogenesis-associated protein 5-like protein 1"/>
    <property type="match status" value="1"/>
</dbReference>
<reference evidence="22 23" key="1">
    <citation type="submission" date="2025-04" db="UniProtKB">
        <authorList>
            <consortium name="RefSeq"/>
        </authorList>
    </citation>
    <scope>IDENTIFICATION</scope>
</reference>
<keyword evidence="21" id="KW-1185">Reference proteome</keyword>
<dbReference type="GO" id="GO:0030970">
    <property type="term" value="P:retrograde protein transport, ER to cytosol"/>
    <property type="evidence" value="ECO:0007669"/>
    <property type="project" value="TreeGrafter"/>
</dbReference>
<dbReference type="RefSeq" id="XP_033776141.1">
    <property type="nucleotide sequence ID" value="XM_033920250.1"/>
</dbReference>
<dbReference type="Gene3D" id="3.40.50.300">
    <property type="entry name" value="P-loop containing nucleotide triphosphate hydrolases"/>
    <property type="match status" value="2"/>
</dbReference>
<dbReference type="EC" id="3.6.4.10" evidence="3"/>
<keyword evidence="7" id="KW-0547">Nucleotide-binding</keyword>
<evidence type="ECO:0000256" key="12">
    <source>
        <dbReference type="ARBA" id="ARBA00023242"/>
    </source>
</evidence>
<keyword evidence="5" id="KW-0690">Ribosome biogenesis</keyword>
<evidence type="ECO:0000256" key="1">
    <source>
        <dbReference type="ARBA" id="ARBA00004123"/>
    </source>
</evidence>
<keyword evidence="10" id="KW-0007">Acetylation</keyword>
<comment type="subcellular location">
    <subcellularLocation>
        <location evidence="2">Cytoplasm</location>
        <location evidence="2">Cytoskeleton</location>
        <location evidence="2">Spindle</location>
    </subcellularLocation>
    <subcellularLocation>
        <location evidence="1">Nucleus</location>
    </subcellularLocation>
</comment>
<feature type="domain" description="AAA+ ATPase" evidence="20">
    <location>
        <begin position="225"/>
        <end position="364"/>
    </location>
</feature>
<keyword evidence="9" id="KW-0067">ATP-binding</keyword>
<dbReference type="KEGG" id="gsh:117348300"/>
<keyword evidence="6" id="KW-0677">Repeat</keyword>
<comment type="function">
    <text evidence="13">ATP-dependent chaperone part of the 55LCC heterohexameric ATPase complex which is chromatin-associated and promotes replisome proteostasis to maintain replication fork progression and genome stability. Required for replication fork progression, sister chromatid cohesion, and chromosome stability. The ATPase activity is specifically enhanced by replication fork DNA and is coupled to cysteine protease-dependent cleavage of replisome substrates in response to replication fork damage. Uses ATPase activity to process replisome substrates in S-phase, facilitating their proteolytic turnover from chromatin to ensure DNA replication and mitotic fidelity. Plays an essential role in the cytoplasmic maturation steps of pre-60S ribosomal particles by promoting the release of shuttling protein RSL24D1/RLP24 from the pre-ribosomal particles.</text>
</comment>
<dbReference type="CTD" id="79029"/>
<dbReference type="InterPro" id="IPR003959">
    <property type="entry name" value="ATPase_AAA_core"/>
</dbReference>
<comment type="subunit">
    <text evidence="15">Part of the 55LCC heterohexameric ATPase complex composed at least of AIRIM, AFG2A, AFG2B and CINP. Associates with pre-60S ribosomal particles.</text>
</comment>
<dbReference type="GO" id="GO:0005524">
    <property type="term" value="F:ATP binding"/>
    <property type="evidence" value="ECO:0007669"/>
    <property type="project" value="UniProtKB-KW"/>
</dbReference>
<evidence type="ECO:0000256" key="17">
    <source>
        <dbReference type="ARBA" id="ARBA00075287"/>
    </source>
</evidence>
<dbReference type="GO" id="GO:0042254">
    <property type="term" value="P:ribosome biogenesis"/>
    <property type="evidence" value="ECO:0007669"/>
    <property type="project" value="UniProtKB-KW"/>
</dbReference>
<dbReference type="InterPro" id="IPR003960">
    <property type="entry name" value="ATPase_AAA_CS"/>
</dbReference>
<dbReference type="RefSeq" id="XP_033776142.1">
    <property type="nucleotide sequence ID" value="XM_033920251.1"/>
</dbReference>
<evidence type="ECO:0000256" key="10">
    <source>
        <dbReference type="ARBA" id="ARBA00022990"/>
    </source>
</evidence>
<sequence>MDERVGKMLPLDPEDIGTQRCRLGPSILSSLRIQIGSPLRITLESGDCLCTAWPRKDLCDGFIQFDLKCASASLIWSKLKNVSLSSCHLHPLACNKLKKVRLKIVVRTADAKQSSHSSVLQETVRELLRDVYISPLHVVSLTTLETPVALLEILDVDPLTKEAGIVTANTHVQVKDVVTLEQYKCVSRGPVLSVAGMDDLRISLKEIIDLPFHYPKTLKKLGLSCPRGVLLIGPPGVGKTLLVKAVAQEAGAYLLSINGPAVHGSRPGESEENVRHLFQQAREAAAGGPTLLFIDEIDSLCPRRGNSSRAPENRVVAQLLTLMDGMGSEKEIIVMAATNRPDALDPALRRPGRFDREVVIGTPTLKQRGAILDMMLSHMPIGRDVELWKLAEMTTGYVGADLTALCREAAMQAVLHSCLGTTDNSISMADFNEAFKKICPSSFRSSVGLTDVKPVSWEEIGGLEDVKLQLQQSIEWPMKYPEAFVRMGLTPPKGILLYGPPGCAKTTLVKASATSCHCAFLSLSGADLFSPYVGDSEKILAQVFRQARASSPAILFLDEIDSILGSRSRGRSGHGVQERVLSVLLNELDGVGIKITERRGHKLTACEDQEQDEAKKVDYHEVCNKDILIVAATNRPDMLDDALLRPGRLDKLIYIPPPDEQARLAILKLCTAKIPTDSCVCLERLAAKTNFFSGADLEVFCKEAALLALQENGLEATAVQPEHFDRLLTTMKPSINQQDLESYERIFKRQRCYSETAKREKSYK</sequence>
<evidence type="ECO:0000313" key="21">
    <source>
        <dbReference type="Proteomes" id="UP000515159"/>
    </source>
</evidence>
<evidence type="ECO:0000256" key="6">
    <source>
        <dbReference type="ARBA" id="ARBA00022737"/>
    </source>
</evidence>
<evidence type="ECO:0000256" key="4">
    <source>
        <dbReference type="ARBA" id="ARBA00022490"/>
    </source>
</evidence>
<evidence type="ECO:0000313" key="22">
    <source>
        <dbReference type="RefSeq" id="XP_033776141.1"/>
    </source>
</evidence>
<dbReference type="GO" id="GO:0051228">
    <property type="term" value="P:mitotic spindle disassembly"/>
    <property type="evidence" value="ECO:0007669"/>
    <property type="project" value="TreeGrafter"/>
</dbReference>
<dbReference type="Gene3D" id="1.10.8.60">
    <property type="match status" value="2"/>
</dbReference>
<dbReference type="CDD" id="cd19503">
    <property type="entry name" value="RecA-like_CDC48_NLV2_r1-like"/>
    <property type="match status" value="1"/>
</dbReference>
<evidence type="ECO:0000256" key="3">
    <source>
        <dbReference type="ARBA" id="ARBA00012554"/>
    </source>
</evidence>
<dbReference type="GO" id="GO:0097352">
    <property type="term" value="P:autophagosome maturation"/>
    <property type="evidence" value="ECO:0007669"/>
    <property type="project" value="TreeGrafter"/>
</dbReference>
<proteinExistence type="inferred from homology"/>
<dbReference type="Pfam" id="PF17862">
    <property type="entry name" value="AAA_lid_3"/>
    <property type="match status" value="2"/>
</dbReference>
<dbReference type="OrthoDB" id="27435at2759"/>
<dbReference type="PANTHER" id="PTHR23077:SF194">
    <property type="entry name" value="ATPASE FAMILY GENE 2 PROTEIN HOMOLOG B"/>
    <property type="match status" value="1"/>
</dbReference>
<evidence type="ECO:0000256" key="19">
    <source>
        <dbReference type="ARBA" id="ARBA00084032"/>
    </source>
</evidence>
<evidence type="ECO:0000256" key="18">
    <source>
        <dbReference type="ARBA" id="ARBA00082436"/>
    </source>
</evidence>
<evidence type="ECO:0000256" key="14">
    <source>
        <dbReference type="ARBA" id="ARBA00061477"/>
    </source>
</evidence>
<organism evidence="21 23">
    <name type="scientific">Geotrypetes seraphini</name>
    <name type="common">Gaboon caecilian</name>
    <name type="synonym">Caecilia seraphini</name>
    <dbReference type="NCBI Taxonomy" id="260995"/>
    <lineage>
        <taxon>Eukaryota</taxon>
        <taxon>Metazoa</taxon>
        <taxon>Chordata</taxon>
        <taxon>Craniata</taxon>
        <taxon>Vertebrata</taxon>
        <taxon>Euteleostomi</taxon>
        <taxon>Amphibia</taxon>
        <taxon>Gymnophiona</taxon>
        <taxon>Geotrypetes</taxon>
    </lineage>
</organism>
<keyword evidence="12" id="KW-0539">Nucleus</keyword>
<feature type="domain" description="AAA+ ATPase" evidence="20">
    <location>
        <begin position="491"/>
        <end position="659"/>
    </location>
</feature>
<evidence type="ECO:0000256" key="15">
    <source>
        <dbReference type="ARBA" id="ARBA00065200"/>
    </source>
</evidence>
<dbReference type="FunFam" id="1.10.8.60:FF:000075">
    <property type="entry name" value="Spermatogenesis-associated protein 5-like protein 1"/>
    <property type="match status" value="1"/>
</dbReference>
<dbReference type="Pfam" id="PF00004">
    <property type="entry name" value="AAA"/>
    <property type="match status" value="2"/>
</dbReference>
<evidence type="ECO:0000256" key="9">
    <source>
        <dbReference type="ARBA" id="ARBA00022840"/>
    </source>
</evidence>
<name>A0A6P8NJI5_GEOSA</name>
<comment type="similarity">
    <text evidence="14">Belongs to the AAA ATPase family. AFG2 subfamily.</text>
</comment>
<dbReference type="PROSITE" id="PS00674">
    <property type="entry name" value="AAA"/>
    <property type="match status" value="2"/>
</dbReference>
<dbReference type="GO" id="GO:0016887">
    <property type="term" value="F:ATP hydrolysis activity"/>
    <property type="evidence" value="ECO:0007669"/>
    <property type="project" value="InterPro"/>
</dbReference>
<dbReference type="PANTHER" id="PTHR23077">
    <property type="entry name" value="AAA-FAMILY ATPASE"/>
    <property type="match status" value="1"/>
</dbReference>
<keyword evidence="8" id="KW-0378">Hydrolase</keyword>
<dbReference type="FunFam" id="1.10.8.60:FF:000038">
    <property type="entry name" value="spermatogenesis-associated protein 5-like protein 1"/>
    <property type="match status" value="1"/>
</dbReference>
<dbReference type="GO" id="GO:0005819">
    <property type="term" value="C:spindle"/>
    <property type="evidence" value="ECO:0007669"/>
    <property type="project" value="UniProtKB-SubCell"/>
</dbReference>
<dbReference type="Proteomes" id="UP000515159">
    <property type="component" value="Chromosome 14"/>
</dbReference>
<keyword evidence="4" id="KW-0963">Cytoplasm</keyword>
<evidence type="ECO:0000256" key="5">
    <source>
        <dbReference type="ARBA" id="ARBA00022517"/>
    </source>
</evidence>
<dbReference type="GeneID" id="117348300"/>
<evidence type="ECO:0000256" key="7">
    <source>
        <dbReference type="ARBA" id="ARBA00022741"/>
    </source>
</evidence>
<evidence type="ECO:0000256" key="13">
    <source>
        <dbReference type="ARBA" id="ARBA00053521"/>
    </source>
</evidence>
<gene>
    <name evidence="22 23" type="primary">SPATA5L1</name>
</gene>
<protein>
    <recommendedName>
        <fullName evidence="16">ATPase family gene 2 protein homolog B</fullName>
        <ecNumber evidence="3">3.6.4.10</ecNumber>
    </recommendedName>
    <alternativeName>
        <fullName evidence="18">AFG2 AAA ATPase homolog B</fullName>
    </alternativeName>
    <alternativeName>
        <fullName evidence="17">Ribosome biogenesis protein SPATA5L1</fullName>
    </alternativeName>
    <alternativeName>
        <fullName evidence="19">Spermatogenesis-associated protein 5-like protein 1</fullName>
    </alternativeName>
</protein>
<dbReference type="AlphaFoldDB" id="A0A6P8NJI5"/>
<dbReference type="GO" id="GO:0034098">
    <property type="term" value="C:VCP-NPL4-UFD1 AAA ATPase complex"/>
    <property type="evidence" value="ECO:0007669"/>
    <property type="project" value="TreeGrafter"/>
</dbReference>